<proteinExistence type="inferred from homology"/>
<dbReference type="RefSeq" id="WP_275476790.1">
    <property type="nucleotide sequence ID" value="NZ_CP162940.1"/>
</dbReference>
<evidence type="ECO:0000313" key="9">
    <source>
        <dbReference type="EMBL" id="MFB5189318.1"/>
    </source>
</evidence>
<keyword evidence="10" id="KW-1185">Reference proteome</keyword>
<accession>A0ABV5AAV7</accession>
<comment type="subcellular location">
    <subcellularLocation>
        <location evidence="8">Cell membrane</location>
        <topology evidence="8">Multi-pass membrane protein</topology>
    </subcellularLocation>
    <subcellularLocation>
        <location evidence="1">Endomembrane system</location>
        <topology evidence="1">Multi-pass membrane protein</topology>
    </subcellularLocation>
</comment>
<reference evidence="9 10" key="1">
    <citation type="journal article" date="2024" name="Int. J. Mol. Sci.">
        <title>Exploration of Alicyclobacillus spp. Genome in Search of Antibiotic Resistance.</title>
        <authorList>
            <person name="Bucka-Kolendo J."/>
            <person name="Kiousi D.E."/>
            <person name="Dekowska A."/>
            <person name="Mikolajczuk-Szczyrba A."/>
            <person name="Karadedos D.M."/>
            <person name="Michael P."/>
            <person name="Galanis A."/>
            <person name="Sokolowska B."/>
        </authorList>
    </citation>
    <scope>NUCLEOTIDE SEQUENCE [LARGE SCALE GENOMIC DNA]</scope>
    <source>
        <strain evidence="9 10">KKP 3000</strain>
    </source>
</reference>
<keyword evidence="6 8" id="KW-1133">Transmembrane helix</keyword>
<protein>
    <recommendedName>
        <fullName evidence="8">Nickel/cobalt efflux system</fullName>
    </recommendedName>
</protein>
<comment type="caution">
    <text evidence="9">The sequence shown here is derived from an EMBL/GenBank/DDBJ whole genome shotgun (WGS) entry which is preliminary data.</text>
</comment>
<feature type="transmembrane region" description="Helical" evidence="8">
    <location>
        <begin position="213"/>
        <end position="235"/>
    </location>
</feature>
<organism evidence="9 10">
    <name type="scientific">Alicyclobacillus fastidiosus</name>
    <dbReference type="NCBI Taxonomy" id="392011"/>
    <lineage>
        <taxon>Bacteria</taxon>
        <taxon>Bacillati</taxon>
        <taxon>Bacillota</taxon>
        <taxon>Bacilli</taxon>
        <taxon>Bacillales</taxon>
        <taxon>Alicyclobacillaceae</taxon>
        <taxon>Alicyclobacillus</taxon>
    </lineage>
</organism>
<feature type="transmembrane region" description="Helical" evidence="8">
    <location>
        <begin position="303"/>
        <end position="323"/>
    </location>
</feature>
<name>A0ABV5AAV7_9BACL</name>
<evidence type="ECO:0000313" key="10">
    <source>
        <dbReference type="Proteomes" id="UP001579974"/>
    </source>
</evidence>
<comment type="similarity">
    <text evidence="2 8">Belongs to the NiCoT transporter (TC 2.A.52) family.</text>
</comment>
<dbReference type="EMBL" id="JBDXSU010000002">
    <property type="protein sequence ID" value="MFB5189318.1"/>
    <property type="molecule type" value="Genomic_DNA"/>
</dbReference>
<keyword evidence="4" id="KW-0533">Nickel</keyword>
<feature type="transmembrane region" description="Helical" evidence="8">
    <location>
        <begin position="256"/>
        <end position="283"/>
    </location>
</feature>
<dbReference type="Pfam" id="PF03824">
    <property type="entry name" value="NicO"/>
    <property type="match status" value="1"/>
</dbReference>
<sequence>MTTKRSIFAYGGCVVALHALGVGLLVGALPGHPALLGLGFLAYTFGLRHAFDADHIAAIDNTVRKLRQEDKNTVGVGFFFSLGHSTIVILMALITAFAAQWAQRSIPELQRLGGIVGTLVSALFLLAIGCINLFVLINLCRVFKSMRNRSFNEDQFEQLLQSRGLISRWIGPLFKLVTRSGHIYPIGVLFGFSFDTASEVALLAISAGAAKNAMPFTGILALPILFSAGMCLMDTADGVFMTTAYDWAFSTPIRKVYYNLTVTGVSVVAALLIGLIEAIQVLTPELGLNSGWWHWIQNLDFGNMGYVLVALFLVAWGLSYGVWKFYRIEQRWSSSNP</sequence>
<dbReference type="NCBIfam" id="TIGR00802">
    <property type="entry name" value="nico"/>
    <property type="match status" value="1"/>
</dbReference>
<dbReference type="Proteomes" id="UP001579974">
    <property type="component" value="Unassembled WGS sequence"/>
</dbReference>
<feature type="transmembrane region" description="Helical" evidence="8">
    <location>
        <begin position="119"/>
        <end position="140"/>
    </location>
</feature>
<keyword evidence="7 8" id="KW-0472">Membrane</keyword>
<evidence type="ECO:0000256" key="6">
    <source>
        <dbReference type="ARBA" id="ARBA00022989"/>
    </source>
</evidence>
<dbReference type="InterPro" id="IPR004688">
    <property type="entry name" value="Ni/Co_transpt"/>
</dbReference>
<feature type="transmembrane region" description="Helical" evidence="8">
    <location>
        <begin position="7"/>
        <end position="28"/>
    </location>
</feature>
<evidence type="ECO:0000256" key="7">
    <source>
        <dbReference type="ARBA" id="ARBA00023136"/>
    </source>
</evidence>
<evidence type="ECO:0000256" key="2">
    <source>
        <dbReference type="ARBA" id="ARBA00010892"/>
    </source>
</evidence>
<evidence type="ECO:0000256" key="5">
    <source>
        <dbReference type="ARBA" id="ARBA00022692"/>
    </source>
</evidence>
<feature type="transmembrane region" description="Helical" evidence="8">
    <location>
        <begin position="34"/>
        <end position="51"/>
    </location>
</feature>
<evidence type="ECO:0000256" key="8">
    <source>
        <dbReference type="RuleBase" id="RU362101"/>
    </source>
</evidence>
<dbReference type="InterPro" id="IPR011541">
    <property type="entry name" value="Ni/Co_transpt_high_affinity"/>
</dbReference>
<keyword evidence="5 8" id="KW-0812">Transmembrane</keyword>
<evidence type="ECO:0000256" key="4">
    <source>
        <dbReference type="ARBA" id="ARBA00022596"/>
    </source>
</evidence>
<dbReference type="PANTHER" id="PTHR31611:SF0">
    <property type="entry name" value="HIGH-AFFINITY NICKEL TRANSPORT PROTEIN NIC1"/>
    <property type="match status" value="1"/>
</dbReference>
<feature type="transmembrane region" description="Helical" evidence="8">
    <location>
        <begin position="183"/>
        <end position="207"/>
    </location>
</feature>
<feature type="transmembrane region" description="Helical" evidence="8">
    <location>
        <begin position="72"/>
        <end position="99"/>
    </location>
</feature>
<dbReference type="PANTHER" id="PTHR31611">
    <property type="entry name" value="HIGH-AFFINITY NICKEL TRANSPORT PROTEIN NIC1"/>
    <property type="match status" value="1"/>
</dbReference>
<gene>
    <name evidence="9" type="ORF">KKP3000_002325</name>
</gene>
<keyword evidence="3 8" id="KW-0813">Transport</keyword>
<evidence type="ECO:0000256" key="3">
    <source>
        <dbReference type="ARBA" id="ARBA00022448"/>
    </source>
</evidence>
<evidence type="ECO:0000256" key="1">
    <source>
        <dbReference type="ARBA" id="ARBA00004127"/>
    </source>
</evidence>